<dbReference type="Gene3D" id="3.30.70.660">
    <property type="entry name" value="Pseudouridine synthase I, catalytic domain, C-terminal subdomain"/>
    <property type="match status" value="1"/>
</dbReference>
<feature type="domain" description="Pseudouridine synthase I TruA alpha/beta" evidence="8">
    <location>
        <begin position="9"/>
        <end position="97"/>
    </location>
</feature>
<comment type="caution">
    <text evidence="9">The sequence shown here is derived from an EMBL/GenBank/DDBJ whole genome shotgun (WGS) entry which is preliminary data.</text>
</comment>
<dbReference type="FunFam" id="3.30.70.580:FF:000001">
    <property type="entry name" value="tRNA pseudouridine synthase A"/>
    <property type="match status" value="1"/>
</dbReference>
<evidence type="ECO:0000256" key="6">
    <source>
        <dbReference type="PIRSR" id="PIRSR001430-2"/>
    </source>
</evidence>
<keyword evidence="2 4" id="KW-0819">tRNA processing</keyword>
<evidence type="ECO:0000256" key="2">
    <source>
        <dbReference type="ARBA" id="ARBA00022694"/>
    </source>
</evidence>
<name>A0A7X0CF86_9BURK</name>
<evidence type="ECO:0000313" key="10">
    <source>
        <dbReference type="Proteomes" id="UP000540787"/>
    </source>
</evidence>
<dbReference type="GO" id="GO:0003723">
    <property type="term" value="F:RNA binding"/>
    <property type="evidence" value="ECO:0007669"/>
    <property type="project" value="InterPro"/>
</dbReference>
<dbReference type="HAMAP" id="MF_00171">
    <property type="entry name" value="TruA"/>
    <property type="match status" value="1"/>
</dbReference>
<sequence>MTRIVLGVQYIGTGWNGYQKQPERNTVQDRLEMALEKFACTPLATTCAGRTDTGVHAIEQVVHFDTDLVRPTQAWVRGVNTFLPDSIVVRWAKEVPLGEDGLEFHARFSARSRTYHYVLYNHPTPSALLSNRAGWMFRPLDVERMIDAARHLIGTHDFSAFRASSCQAKTPVKDMHEVRIERHGDIIVFTLRASAFLHHMVRNIVGSLVYVGLGRQEPDWMHEVLESRSRDVAAPTFMPDGLYFAKIEYDPIWKLPQEAVAPLPWL</sequence>
<reference evidence="9 10" key="1">
    <citation type="submission" date="2020-08" db="EMBL/GenBank/DDBJ databases">
        <title>The Agave Microbiome: Exploring the role of microbial communities in plant adaptations to desert environments.</title>
        <authorList>
            <person name="Partida-Martinez L.P."/>
        </authorList>
    </citation>
    <scope>NUCLEOTIDE SEQUENCE [LARGE SCALE GENOMIC DNA]</scope>
    <source>
        <strain evidence="9 10">AT3.2</strain>
    </source>
</reference>
<evidence type="ECO:0000256" key="7">
    <source>
        <dbReference type="RuleBase" id="RU003792"/>
    </source>
</evidence>
<dbReference type="PANTHER" id="PTHR11142:SF0">
    <property type="entry name" value="TRNA PSEUDOURIDINE SYNTHASE-LIKE 1"/>
    <property type="match status" value="1"/>
</dbReference>
<dbReference type="Gene3D" id="3.30.70.580">
    <property type="entry name" value="Pseudouridine synthase I, catalytic domain, N-terminal subdomain"/>
    <property type="match status" value="1"/>
</dbReference>
<dbReference type="AlphaFoldDB" id="A0A7X0CF86"/>
<keyword evidence="3 4" id="KW-0413">Isomerase</keyword>
<dbReference type="EC" id="5.4.99.12" evidence="4"/>
<dbReference type="InterPro" id="IPR020095">
    <property type="entry name" value="PsdUridine_synth_TruA_C"/>
</dbReference>
<dbReference type="InterPro" id="IPR020103">
    <property type="entry name" value="PsdUridine_synth_cat_dom_sf"/>
</dbReference>
<dbReference type="InterPro" id="IPR001406">
    <property type="entry name" value="PsdUridine_synth_TruA"/>
</dbReference>
<evidence type="ECO:0000256" key="4">
    <source>
        <dbReference type="HAMAP-Rule" id="MF_00171"/>
    </source>
</evidence>
<comment type="subunit">
    <text evidence="4">Homodimer.</text>
</comment>
<proteinExistence type="inferred from homology"/>
<dbReference type="NCBIfam" id="TIGR00071">
    <property type="entry name" value="hisT_truA"/>
    <property type="match status" value="1"/>
</dbReference>
<dbReference type="Proteomes" id="UP000540787">
    <property type="component" value="Unassembled WGS sequence"/>
</dbReference>
<comment type="similarity">
    <text evidence="1 4 7">Belongs to the tRNA pseudouridine synthase TruA family.</text>
</comment>
<dbReference type="EMBL" id="JACHBX010000003">
    <property type="protein sequence ID" value="MBB6134863.1"/>
    <property type="molecule type" value="Genomic_DNA"/>
</dbReference>
<comment type="function">
    <text evidence="4">Formation of pseudouridine at positions 38, 39 and 40 in the anticodon stem and loop of transfer RNAs.</text>
</comment>
<dbReference type="Pfam" id="PF01416">
    <property type="entry name" value="PseudoU_synth_1"/>
    <property type="match status" value="2"/>
</dbReference>
<evidence type="ECO:0000256" key="5">
    <source>
        <dbReference type="PIRSR" id="PIRSR001430-1"/>
    </source>
</evidence>
<feature type="binding site" evidence="4 6">
    <location>
        <position position="115"/>
    </location>
    <ligand>
        <name>substrate</name>
    </ligand>
</feature>
<dbReference type="PIRSF" id="PIRSF001430">
    <property type="entry name" value="tRNA_psdUrid_synth"/>
    <property type="match status" value="1"/>
</dbReference>
<evidence type="ECO:0000256" key="1">
    <source>
        <dbReference type="ARBA" id="ARBA00009375"/>
    </source>
</evidence>
<accession>A0A7X0CF86</accession>
<evidence type="ECO:0000313" key="9">
    <source>
        <dbReference type="EMBL" id="MBB6134863.1"/>
    </source>
</evidence>
<dbReference type="GO" id="GO:0031119">
    <property type="term" value="P:tRNA pseudouridine synthesis"/>
    <property type="evidence" value="ECO:0007669"/>
    <property type="project" value="UniProtKB-UniRule"/>
</dbReference>
<dbReference type="InterPro" id="IPR020094">
    <property type="entry name" value="TruA/RsuA/RluB/E/F_N"/>
</dbReference>
<gene>
    <name evidence="4" type="primary">truA</name>
    <name evidence="9" type="ORF">HD842_003021</name>
</gene>
<dbReference type="GO" id="GO:0160147">
    <property type="term" value="F:tRNA pseudouridine(38-40) synthase activity"/>
    <property type="evidence" value="ECO:0007669"/>
    <property type="project" value="UniProtKB-EC"/>
</dbReference>
<dbReference type="InterPro" id="IPR020097">
    <property type="entry name" value="PsdUridine_synth_TruA_a/b_dom"/>
</dbReference>
<organism evidence="9 10">
    <name type="scientific">Massilia aurea</name>
    <dbReference type="NCBI Taxonomy" id="373040"/>
    <lineage>
        <taxon>Bacteria</taxon>
        <taxon>Pseudomonadati</taxon>
        <taxon>Pseudomonadota</taxon>
        <taxon>Betaproteobacteria</taxon>
        <taxon>Burkholderiales</taxon>
        <taxon>Oxalobacteraceae</taxon>
        <taxon>Telluria group</taxon>
        <taxon>Massilia</taxon>
    </lineage>
</organism>
<protein>
    <recommendedName>
        <fullName evidence="4">tRNA pseudouridine synthase A</fullName>
        <ecNumber evidence="4">5.4.99.12</ecNumber>
    </recommendedName>
    <alternativeName>
        <fullName evidence="4">tRNA pseudouridine(38-40) synthase</fullName>
    </alternativeName>
    <alternativeName>
        <fullName evidence="4">tRNA pseudouridylate synthase I</fullName>
    </alternativeName>
    <alternativeName>
        <fullName evidence="4">tRNA-uridine isomerase I</fullName>
    </alternativeName>
</protein>
<evidence type="ECO:0000256" key="3">
    <source>
        <dbReference type="ARBA" id="ARBA00023235"/>
    </source>
</evidence>
<dbReference type="RefSeq" id="WP_183555528.1">
    <property type="nucleotide sequence ID" value="NZ_BAAAEK010000003.1"/>
</dbReference>
<feature type="domain" description="Pseudouridine synthase I TruA alpha/beta" evidence="8">
    <location>
        <begin position="148"/>
        <end position="250"/>
    </location>
</feature>
<keyword evidence="10" id="KW-1185">Reference proteome</keyword>
<evidence type="ECO:0000259" key="8">
    <source>
        <dbReference type="Pfam" id="PF01416"/>
    </source>
</evidence>
<dbReference type="PANTHER" id="PTHR11142">
    <property type="entry name" value="PSEUDOURIDYLATE SYNTHASE"/>
    <property type="match status" value="1"/>
</dbReference>
<dbReference type="SUPFAM" id="SSF55120">
    <property type="entry name" value="Pseudouridine synthase"/>
    <property type="match status" value="1"/>
</dbReference>
<feature type="active site" description="Nucleophile" evidence="4 5">
    <location>
        <position position="52"/>
    </location>
</feature>
<dbReference type="CDD" id="cd02570">
    <property type="entry name" value="PseudoU_synth_EcTruA"/>
    <property type="match status" value="1"/>
</dbReference>
<comment type="caution">
    <text evidence="4">Lacks conserved residue(s) required for the propagation of feature annotation.</text>
</comment>
<comment type="catalytic activity">
    <reaction evidence="4 7">
        <text>uridine(38/39/40) in tRNA = pseudouridine(38/39/40) in tRNA</text>
        <dbReference type="Rhea" id="RHEA:22376"/>
        <dbReference type="Rhea" id="RHEA-COMP:10085"/>
        <dbReference type="Rhea" id="RHEA-COMP:10087"/>
        <dbReference type="ChEBI" id="CHEBI:65314"/>
        <dbReference type="ChEBI" id="CHEBI:65315"/>
        <dbReference type="EC" id="5.4.99.12"/>
    </reaction>
</comment>